<dbReference type="Gene3D" id="1.10.8.260">
    <property type="entry name" value="HI0933 insert domain-like"/>
    <property type="match status" value="1"/>
</dbReference>
<dbReference type="Proteomes" id="UP000291269">
    <property type="component" value="Unassembled WGS sequence"/>
</dbReference>
<dbReference type="Pfam" id="PF03486">
    <property type="entry name" value="HI0933_like"/>
    <property type="match status" value="1"/>
</dbReference>
<dbReference type="Pfam" id="PF22780">
    <property type="entry name" value="HI0933_like_1st"/>
    <property type="match status" value="1"/>
</dbReference>
<evidence type="ECO:0000256" key="2">
    <source>
        <dbReference type="ARBA" id="ARBA00022630"/>
    </source>
</evidence>
<dbReference type="InterPro" id="IPR036188">
    <property type="entry name" value="FAD/NAD-bd_sf"/>
</dbReference>
<dbReference type="NCBIfam" id="TIGR00275">
    <property type="entry name" value="aminoacetone oxidase family FAD-binding enzyme"/>
    <property type="match status" value="1"/>
</dbReference>
<dbReference type="RefSeq" id="WP_129222998.1">
    <property type="nucleotide sequence ID" value="NZ_SDOZ01000002.1"/>
</dbReference>
<keyword evidence="3" id="KW-0274">FAD</keyword>
<accession>A0A4Q2KAB9</accession>
<proteinExistence type="predicted"/>
<keyword evidence="2" id="KW-0285">Flavoprotein</keyword>
<dbReference type="InterPro" id="IPR057661">
    <property type="entry name" value="RsdA/BaiN/AoA(So)_Rossmann"/>
</dbReference>
<comment type="caution">
    <text evidence="6">The sequence shown here is derived from an EMBL/GenBank/DDBJ whole genome shotgun (WGS) entry which is preliminary data.</text>
</comment>
<dbReference type="InterPro" id="IPR055178">
    <property type="entry name" value="RsdA/BaiN/AoA(So)-like_dom"/>
</dbReference>
<evidence type="ECO:0000259" key="5">
    <source>
        <dbReference type="Pfam" id="PF22780"/>
    </source>
</evidence>
<evidence type="ECO:0000259" key="4">
    <source>
        <dbReference type="Pfam" id="PF03486"/>
    </source>
</evidence>
<dbReference type="PANTHER" id="PTHR42887">
    <property type="entry name" value="OS12G0638800 PROTEIN"/>
    <property type="match status" value="1"/>
</dbReference>
<sequence>MKFYDTVILGGGASGMMCALRLAERVCKKILILERNDRLGKKLSATGNGQGNVTNAAMGAEHYFTTEQEKLQKIIEAFDERALQEYLVRLGGLFFADEEGRVYPLSRQASSVTDLLRMQIARSEEISVALSEKAIGAERNGKEFFVRTESDTYRCAHLVLAAGGKAARHFGTDGNAYALAKAFGHSIAPLSPALVQMKTPQDLIRGMKGIRTDCEVSLYHKQKLRKSVRGDVIFTDYGVSGNAIFKLSSYLSGENDLLQINFLPEIDERALTETLERKIAEYPDQPAEYLLCAIVNNSIARSLLKSCGIGGNAPCGKGAVPALVASIREFPLAVTGTLGFDYAQVTRGGVPTEETDERLMSRLCPELYFTGEILNVDGECGGYNLQWAFSSAECVAAAIAERGFSCGNK</sequence>
<dbReference type="Gene3D" id="3.50.50.60">
    <property type="entry name" value="FAD/NAD(P)-binding domain"/>
    <property type="match status" value="1"/>
</dbReference>
<keyword evidence="7" id="KW-1185">Reference proteome</keyword>
<evidence type="ECO:0000256" key="1">
    <source>
        <dbReference type="ARBA" id="ARBA00001974"/>
    </source>
</evidence>
<organism evidence="6 7">
    <name type="scientific">Candidatus Borkfalkia ceftriaxoniphila</name>
    <dbReference type="NCBI Taxonomy" id="2508949"/>
    <lineage>
        <taxon>Bacteria</taxon>
        <taxon>Bacillati</taxon>
        <taxon>Bacillota</taxon>
        <taxon>Clostridia</taxon>
        <taxon>Christensenellales</taxon>
        <taxon>Christensenellaceae</taxon>
        <taxon>Candidatus Borkfalkia</taxon>
    </lineage>
</organism>
<dbReference type="InterPro" id="IPR023166">
    <property type="entry name" value="BaiN-like_dom_sf"/>
</dbReference>
<dbReference type="EMBL" id="SDOZ01000002">
    <property type="protein sequence ID" value="RXZ60880.1"/>
    <property type="molecule type" value="Genomic_DNA"/>
</dbReference>
<dbReference type="AlphaFoldDB" id="A0A4Q2KAB9"/>
<feature type="domain" description="RsdA/BaiN/AoA(So)-like Rossmann fold-like" evidence="4">
    <location>
        <begin position="5"/>
        <end position="396"/>
    </location>
</feature>
<dbReference type="PANTHER" id="PTHR42887:SF2">
    <property type="entry name" value="OS12G0638800 PROTEIN"/>
    <property type="match status" value="1"/>
</dbReference>
<protein>
    <submittedName>
        <fullName evidence="6">Aminoacetone oxidase family FAD-binding enzyme</fullName>
    </submittedName>
</protein>
<name>A0A4Q2KAB9_9FIRM</name>
<dbReference type="InterPro" id="IPR004792">
    <property type="entry name" value="BaiN-like"/>
</dbReference>
<comment type="cofactor">
    <cofactor evidence="1">
        <name>FAD</name>
        <dbReference type="ChEBI" id="CHEBI:57692"/>
    </cofactor>
</comment>
<evidence type="ECO:0000256" key="3">
    <source>
        <dbReference type="ARBA" id="ARBA00022827"/>
    </source>
</evidence>
<gene>
    <name evidence="6" type="ORF">ESZ91_00385</name>
</gene>
<dbReference type="Gene3D" id="2.40.30.10">
    <property type="entry name" value="Translation factors"/>
    <property type="match status" value="1"/>
</dbReference>
<dbReference type="SUPFAM" id="SSF160996">
    <property type="entry name" value="HI0933 insert domain-like"/>
    <property type="match status" value="1"/>
</dbReference>
<reference evidence="6 7" key="1">
    <citation type="journal article" date="2019" name="Gut">
        <title>Antibiotics-induced monodominance of a novel gut bacterial order.</title>
        <authorList>
            <person name="Hildebrand F."/>
            <person name="Moitinho-Silva L."/>
            <person name="Blasche S."/>
            <person name="Jahn M.T."/>
            <person name="Gossmann T.I."/>
            <person name="Heuerta-Cepas J."/>
            <person name="Hercog R."/>
            <person name="Luetge M."/>
            <person name="Bahram M."/>
            <person name="Pryszlak A."/>
            <person name="Alves R.J."/>
            <person name="Waszak S.M."/>
            <person name="Zhu A."/>
            <person name="Ye L."/>
            <person name="Costea P.I."/>
            <person name="Aalvink S."/>
            <person name="Belzer C."/>
            <person name="Forslund S.K."/>
            <person name="Sunagawa S."/>
            <person name="Hentschel U."/>
            <person name="Merten C."/>
            <person name="Patil K.R."/>
            <person name="Benes V."/>
            <person name="Bork P."/>
        </authorList>
    </citation>
    <scope>NUCLEOTIDE SEQUENCE [LARGE SCALE GENOMIC DNA]</scope>
    <source>
        <strain evidence="6 7">HDS1380</strain>
    </source>
</reference>
<dbReference type="SUPFAM" id="SSF51905">
    <property type="entry name" value="FAD/NAD(P)-binding domain"/>
    <property type="match status" value="1"/>
</dbReference>
<evidence type="ECO:0000313" key="6">
    <source>
        <dbReference type="EMBL" id="RXZ60880.1"/>
    </source>
</evidence>
<dbReference type="OrthoDB" id="9773233at2"/>
<feature type="domain" description="RsdA/BaiN/AoA(So)-like insert" evidence="5">
    <location>
        <begin position="192"/>
        <end position="345"/>
    </location>
</feature>
<evidence type="ECO:0000313" key="7">
    <source>
        <dbReference type="Proteomes" id="UP000291269"/>
    </source>
</evidence>